<dbReference type="NCBIfam" id="TIGR00287">
    <property type="entry name" value="cas1"/>
    <property type="match status" value="1"/>
</dbReference>
<feature type="binding site" evidence="10">
    <location>
        <position position="250"/>
    </location>
    <ligand>
        <name>Mn(2+)</name>
        <dbReference type="ChEBI" id="CHEBI:29035"/>
    </ligand>
</feature>
<evidence type="ECO:0000256" key="8">
    <source>
        <dbReference type="ARBA" id="ARBA00023211"/>
    </source>
</evidence>
<keyword evidence="8 10" id="KW-0464">Manganese</keyword>
<organism evidence="11 12">
    <name type="scientific">Pelotomaculum propionicicum</name>
    <dbReference type="NCBI Taxonomy" id="258475"/>
    <lineage>
        <taxon>Bacteria</taxon>
        <taxon>Bacillati</taxon>
        <taxon>Bacillota</taxon>
        <taxon>Clostridia</taxon>
        <taxon>Eubacteriales</taxon>
        <taxon>Desulfotomaculaceae</taxon>
        <taxon>Pelotomaculum</taxon>
    </lineage>
</organism>
<gene>
    <name evidence="11" type="primary">cas1-1</name>
    <name evidence="10" type="synonym">cas1</name>
    <name evidence="11" type="ORF">Pmgp_00811</name>
</gene>
<reference evidence="11 12" key="1">
    <citation type="journal article" date="2018" name="Environ. Microbiol.">
        <title>Novel energy conservation strategies and behaviour of Pelotomaculum schinkii driving syntrophic propionate catabolism.</title>
        <authorList>
            <person name="Hidalgo-Ahumada C.A.P."/>
            <person name="Nobu M.K."/>
            <person name="Narihiro T."/>
            <person name="Tamaki H."/>
            <person name="Liu W.T."/>
            <person name="Kamagata Y."/>
            <person name="Stams A.J.M."/>
            <person name="Imachi H."/>
            <person name="Sousa D.Z."/>
        </authorList>
    </citation>
    <scope>NUCLEOTIDE SEQUENCE [LARGE SCALE GENOMIC DNA]</scope>
    <source>
        <strain evidence="11 12">MGP</strain>
    </source>
</reference>
<evidence type="ECO:0000256" key="9">
    <source>
        <dbReference type="ARBA" id="ARBA00038592"/>
    </source>
</evidence>
<comment type="subunit">
    <text evidence="9 10">Homodimer, forms a heterotetramer with a Cas2 homodimer.</text>
</comment>
<keyword evidence="2 10" id="KW-0479">Metal-binding</keyword>
<comment type="function">
    <text evidence="10">CRISPR (clustered regularly interspaced short palindromic repeat), is an adaptive immune system that provides protection against mobile genetic elements (viruses, transposable elements and conjugative plasmids). CRISPR clusters contain spacers, sequences complementary to antecedent mobile elements, and target invading nucleic acids. CRISPR clusters are transcribed and processed into CRISPR RNA (crRNA). Acts as a dsDNA endonuclease. Involved in the integration of spacer DNA into the CRISPR cassette.</text>
</comment>
<protein>
    <recommendedName>
        <fullName evidence="10">CRISPR-associated endonuclease Cas1</fullName>
        <ecNumber evidence="10">3.1.-.-</ecNumber>
    </recommendedName>
</protein>
<dbReference type="InterPro" id="IPR002729">
    <property type="entry name" value="CRISPR-assoc_Cas1"/>
</dbReference>
<dbReference type="CDD" id="cd09634">
    <property type="entry name" value="Cas1_I-II-III"/>
    <property type="match status" value="1"/>
</dbReference>
<dbReference type="Gene3D" id="1.20.120.920">
    <property type="entry name" value="CRISPR-associated endonuclease Cas1, C-terminal domain"/>
    <property type="match status" value="1"/>
</dbReference>
<dbReference type="OrthoDB" id="9803119at2"/>
<accession>A0A4Y7RV37</accession>
<dbReference type="Gene3D" id="3.100.10.20">
    <property type="entry name" value="CRISPR-associated endonuclease Cas1, N-terminal domain"/>
    <property type="match status" value="1"/>
</dbReference>
<sequence length="335" mass="37956">MELLVTNYGSFLGKKSERLVLKENGKVVSEIPFHDLEQVIIDTPGASLSTDMIRECVEHGVQISFLTPSGKPFAKLVSPYLTGTVITRREQLMAFFDERGVSLAKLFIEGKLKNQVNVLKYFSKYRKGVDKGLYEILHGIICQIEQISGQLKEVKGKCIDDARGQLMSIEGRAGNLYWQGIKMLTGDKISFPGREHRDSADPVNSLLNYGYGMLYRQVEGALILAGLDPFGGFLHVDRPGKLSLVYDFVEEFRQQVVDRVVIAMVNKGFAIDMEEGMLSNNTKRDLSDRIRERLESQEKFQGRKYKLRTIIQSQARRVATFLRGEAKYRPFVGGW</sequence>
<evidence type="ECO:0000256" key="5">
    <source>
        <dbReference type="ARBA" id="ARBA00022842"/>
    </source>
</evidence>
<dbReference type="InterPro" id="IPR050646">
    <property type="entry name" value="Cas1"/>
</dbReference>
<keyword evidence="7 10" id="KW-0238">DNA-binding</keyword>
<dbReference type="Proteomes" id="UP000297597">
    <property type="component" value="Unassembled WGS sequence"/>
</dbReference>
<dbReference type="GO" id="GO:0016787">
    <property type="term" value="F:hydrolase activity"/>
    <property type="evidence" value="ECO:0007669"/>
    <property type="project" value="UniProtKB-KW"/>
</dbReference>
<comment type="cofactor">
    <cofactor evidence="10">
        <name>Mg(2+)</name>
        <dbReference type="ChEBI" id="CHEBI:18420"/>
    </cofactor>
    <cofactor evidence="10">
        <name>Mn(2+)</name>
        <dbReference type="ChEBI" id="CHEBI:29035"/>
    </cofactor>
</comment>
<dbReference type="GO" id="GO:0004519">
    <property type="term" value="F:endonuclease activity"/>
    <property type="evidence" value="ECO:0007669"/>
    <property type="project" value="UniProtKB-UniRule"/>
</dbReference>
<dbReference type="RefSeq" id="WP_134212683.1">
    <property type="nucleotide sequence ID" value="NZ_QFFZ01000005.1"/>
</dbReference>
<dbReference type="GO" id="GO:0051607">
    <property type="term" value="P:defense response to virus"/>
    <property type="evidence" value="ECO:0007669"/>
    <property type="project" value="UniProtKB-UniRule"/>
</dbReference>
<dbReference type="GO" id="GO:0003677">
    <property type="term" value="F:DNA binding"/>
    <property type="evidence" value="ECO:0007669"/>
    <property type="project" value="UniProtKB-KW"/>
</dbReference>
<dbReference type="GO" id="GO:0046872">
    <property type="term" value="F:metal ion binding"/>
    <property type="evidence" value="ECO:0007669"/>
    <property type="project" value="UniProtKB-UniRule"/>
</dbReference>
<dbReference type="InterPro" id="IPR042206">
    <property type="entry name" value="CRISPR-assoc_Cas1_C"/>
</dbReference>
<dbReference type="GO" id="GO:0043571">
    <property type="term" value="P:maintenance of CRISPR repeat elements"/>
    <property type="evidence" value="ECO:0007669"/>
    <property type="project" value="UniProtKB-UniRule"/>
</dbReference>
<comment type="similarity">
    <text evidence="10">Belongs to the CRISPR-associated endonuclease Cas1 family.</text>
</comment>
<keyword evidence="4 10" id="KW-0378">Hydrolase</keyword>
<keyword evidence="5 10" id="KW-0460">Magnesium</keyword>
<dbReference type="HAMAP" id="MF_01470">
    <property type="entry name" value="Cas1"/>
    <property type="match status" value="1"/>
</dbReference>
<dbReference type="InterPro" id="IPR042211">
    <property type="entry name" value="CRISPR-assoc_Cas1_N"/>
</dbReference>
<comment type="caution">
    <text evidence="11">The sequence shown here is derived from an EMBL/GenBank/DDBJ whole genome shotgun (WGS) entry which is preliminary data.</text>
</comment>
<dbReference type="EMBL" id="QFFZ01000005">
    <property type="protein sequence ID" value="TEB12835.1"/>
    <property type="molecule type" value="Genomic_DNA"/>
</dbReference>
<evidence type="ECO:0000256" key="4">
    <source>
        <dbReference type="ARBA" id="ARBA00022801"/>
    </source>
</evidence>
<dbReference type="PANTHER" id="PTHR34353:SF2">
    <property type="entry name" value="CRISPR-ASSOCIATED ENDONUCLEASE CAS1 1"/>
    <property type="match status" value="1"/>
</dbReference>
<evidence type="ECO:0000256" key="3">
    <source>
        <dbReference type="ARBA" id="ARBA00022759"/>
    </source>
</evidence>
<evidence type="ECO:0000256" key="1">
    <source>
        <dbReference type="ARBA" id="ARBA00022722"/>
    </source>
</evidence>
<evidence type="ECO:0000256" key="10">
    <source>
        <dbReference type="HAMAP-Rule" id="MF_01470"/>
    </source>
</evidence>
<keyword evidence="3 10" id="KW-0255">Endonuclease</keyword>
<dbReference type="Pfam" id="PF01867">
    <property type="entry name" value="Cas_Cas1"/>
    <property type="match status" value="1"/>
</dbReference>
<evidence type="ECO:0000256" key="7">
    <source>
        <dbReference type="ARBA" id="ARBA00023125"/>
    </source>
</evidence>
<proteinExistence type="inferred from homology"/>
<feature type="binding site" evidence="10">
    <location>
        <position position="235"/>
    </location>
    <ligand>
        <name>Mn(2+)</name>
        <dbReference type="ChEBI" id="CHEBI:29035"/>
    </ligand>
</feature>
<dbReference type="PANTHER" id="PTHR34353">
    <property type="entry name" value="CRISPR-ASSOCIATED ENDONUCLEASE CAS1 1"/>
    <property type="match status" value="1"/>
</dbReference>
<keyword evidence="12" id="KW-1185">Reference proteome</keyword>
<name>A0A4Y7RV37_9FIRM</name>
<dbReference type="AlphaFoldDB" id="A0A4Y7RV37"/>
<evidence type="ECO:0000313" key="12">
    <source>
        <dbReference type="Proteomes" id="UP000297597"/>
    </source>
</evidence>
<evidence type="ECO:0000313" key="11">
    <source>
        <dbReference type="EMBL" id="TEB12835.1"/>
    </source>
</evidence>
<keyword evidence="6 10" id="KW-0051">Antiviral defense</keyword>
<feature type="binding site" evidence="10">
    <location>
        <position position="170"/>
    </location>
    <ligand>
        <name>Mn(2+)</name>
        <dbReference type="ChEBI" id="CHEBI:29035"/>
    </ligand>
</feature>
<evidence type="ECO:0000256" key="2">
    <source>
        <dbReference type="ARBA" id="ARBA00022723"/>
    </source>
</evidence>
<keyword evidence="1 10" id="KW-0540">Nuclease</keyword>
<dbReference type="EC" id="3.1.-.-" evidence="10"/>
<evidence type="ECO:0000256" key="6">
    <source>
        <dbReference type="ARBA" id="ARBA00023118"/>
    </source>
</evidence>